<reference evidence="1 2" key="1">
    <citation type="journal article" date="2023" name="Genes (Basel)">
        <title>Chromosome-Level Genome Assembly and Circadian Gene Repertoire of the Patagonia Blennie Eleginops maclovinus-The Closest Ancestral Proxy of Antarctic Cryonotothenioids.</title>
        <authorList>
            <person name="Cheng C.C."/>
            <person name="Rivera-Colon A.G."/>
            <person name="Minhas B.F."/>
            <person name="Wilson L."/>
            <person name="Rayamajhi N."/>
            <person name="Vargas-Chacoff L."/>
            <person name="Catchen J.M."/>
        </authorList>
    </citation>
    <scope>NUCLEOTIDE SEQUENCE [LARGE SCALE GENOMIC DNA]</scope>
    <source>
        <strain evidence="1">JMC-PN-2008</strain>
    </source>
</reference>
<sequence>MGHATANDLLKEIKECAGHLDLSKLISISMDGPNVDKILRALHTLLHNVPARREDYEKTTRKYQTEEPVMPYLGRDLAELIKSLMRRFVKREVLQDITTAQLTKLDIGDKNILMPVHCVDIGLGAEEALKGTPFSNSSMLRCL</sequence>
<proteinExistence type="predicted"/>
<dbReference type="Proteomes" id="UP001346869">
    <property type="component" value="Unassembled WGS sequence"/>
</dbReference>
<reference evidence="1 2" key="2">
    <citation type="journal article" date="2023" name="Mol. Biol. Evol.">
        <title>Genomics of Secondarily Temperate Adaptation in the Only Non-Antarctic Icefish.</title>
        <authorList>
            <person name="Rivera-Colon A.G."/>
            <person name="Rayamajhi N."/>
            <person name="Minhas B.F."/>
            <person name="Madrigal G."/>
            <person name="Bilyk K.T."/>
            <person name="Yoon V."/>
            <person name="Hune M."/>
            <person name="Gregory S."/>
            <person name="Cheng C.H.C."/>
            <person name="Catchen J.M."/>
        </authorList>
    </citation>
    <scope>NUCLEOTIDE SEQUENCE [LARGE SCALE GENOMIC DNA]</scope>
    <source>
        <strain evidence="1">JMC-PN-2008</strain>
    </source>
</reference>
<dbReference type="EMBL" id="JAUZQC010000007">
    <property type="protein sequence ID" value="KAK5868752.1"/>
    <property type="molecule type" value="Genomic_DNA"/>
</dbReference>
<organism evidence="1 2">
    <name type="scientific">Eleginops maclovinus</name>
    <name type="common">Patagonian blennie</name>
    <name type="synonym">Eleginus maclovinus</name>
    <dbReference type="NCBI Taxonomy" id="56733"/>
    <lineage>
        <taxon>Eukaryota</taxon>
        <taxon>Metazoa</taxon>
        <taxon>Chordata</taxon>
        <taxon>Craniata</taxon>
        <taxon>Vertebrata</taxon>
        <taxon>Euteleostomi</taxon>
        <taxon>Actinopterygii</taxon>
        <taxon>Neopterygii</taxon>
        <taxon>Teleostei</taxon>
        <taxon>Neoteleostei</taxon>
        <taxon>Acanthomorphata</taxon>
        <taxon>Eupercaria</taxon>
        <taxon>Perciformes</taxon>
        <taxon>Notothenioidei</taxon>
        <taxon>Eleginopidae</taxon>
        <taxon>Eleginops</taxon>
    </lineage>
</organism>
<evidence type="ECO:0000313" key="2">
    <source>
        <dbReference type="Proteomes" id="UP001346869"/>
    </source>
</evidence>
<evidence type="ECO:0000313" key="1">
    <source>
        <dbReference type="EMBL" id="KAK5868752.1"/>
    </source>
</evidence>
<accession>A0AAN8AV74</accession>
<gene>
    <name evidence="1" type="ORF">PBY51_009741</name>
</gene>
<name>A0AAN8AV74_ELEMC</name>
<comment type="caution">
    <text evidence="1">The sequence shown here is derived from an EMBL/GenBank/DDBJ whole genome shotgun (WGS) entry which is preliminary data.</text>
</comment>
<dbReference type="AlphaFoldDB" id="A0AAN8AV74"/>
<keyword evidence="2" id="KW-1185">Reference proteome</keyword>
<protein>
    <submittedName>
        <fullName evidence="1">Uncharacterized protein</fullName>
    </submittedName>
</protein>